<protein>
    <submittedName>
        <fullName evidence="6">Arylsulfatase</fullName>
        <ecNumber evidence="6">3.1.6.1</ecNumber>
    </submittedName>
</protein>
<gene>
    <name evidence="6" type="primary">atsA_3</name>
    <name evidence="6" type="ORF">I41_05490</name>
</gene>
<comment type="similarity">
    <text evidence="1">Belongs to the sulfatase family.</text>
</comment>
<evidence type="ECO:0000256" key="1">
    <source>
        <dbReference type="ARBA" id="ARBA00008779"/>
    </source>
</evidence>
<evidence type="ECO:0000259" key="5">
    <source>
        <dbReference type="Pfam" id="PF16347"/>
    </source>
</evidence>
<dbReference type="PROSITE" id="PS00523">
    <property type="entry name" value="SULFATASE_1"/>
    <property type="match status" value="1"/>
</dbReference>
<keyword evidence="7" id="KW-1185">Reference proteome</keyword>
<dbReference type="GO" id="GO:0004065">
    <property type="term" value="F:arylsulfatase activity"/>
    <property type="evidence" value="ECO:0007669"/>
    <property type="project" value="UniProtKB-EC"/>
</dbReference>
<dbReference type="Proteomes" id="UP000317909">
    <property type="component" value="Chromosome"/>
</dbReference>
<accession>A0A517TSR5</accession>
<evidence type="ECO:0000313" key="7">
    <source>
        <dbReference type="Proteomes" id="UP000317909"/>
    </source>
</evidence>
<organism evidence="6 7">
    <name type="scientific">Lacipirellula limnantheis</name>
    <dbReference type="NCBI Taxonomy" id="2528024"/>
    <lineage>
        <taxon>Bacteria</taxon>
        <taxon>Pseudomonadati</taxon>
        <taxon>Planctomycetota</taxon>
        <taxon>Planctomycetia</taxon>
        <taxon>Pirellulales</taxon>
        <taxon>Lacipirellulaceae</taxon>
        <taxon>Lacipirellula</taxon>
    </lineage>
</organism>
<evidence type="ECO:0000313" key="6">
    <source>
        <dbReference type="EMBL" id="QDT71392.1"/>
    </source>
</evidence>
<feature type="compositionally biased region" description="Basic and acidic residues" evidence="3">
    <location>
        <begin position="516"/>
        <end position="545"/>
    </location>
</feature>
<keyword evidence="2 6" id="KW-0378">Hydrolase</keyword>
<reference evidence="6 7" key="1">
    <citation type="submission" date="2019-02" db="EMBL/GenBank/DDBJ databases">
        <title>Deep-cultivation of Planctomycetes and their phenomic and genomic characterization uncovers novel biology.</title>
        <authorList>
            <person name="Wiegand S."/>
            <person name="Jogler M."/>
            <person name="Boedeker C."/>
            <person name="Pinto D."/>
            <person name="Vollmers J."/>
            <person name="Rivas-Marin E."/>
            <person name="Kohn T."/>
            <person name="Peeters S.H."/>
            <person name="Heuer A."/>
            <person name="Rast P."/>
            <person name="Oberbeckmann S."/>
            <person name="Bunk B."/>
            <person name="Jeske O."/>
            <person name="Meyerdierks A."/>
            <person name="Storesund J.E."/>
            <person name="Kallscheuer N."/>
            <person name="Luecker S."/>
            <person name="Lage O.M."/>
            <person name="Pohl T."/>
            <person name="Merkel B.J."/>
            <person name="Hornburger P."/>
            <person name="Mueller R.-W."/>
            <person name="Bruemmer F."/>
            <person name="Labrenz M."/>
            <person name="Spormann A.M."/>
            <person name="Op den Camp H."/>
            <person name="Overmann J."/>
            <person name="Amann R."/>
            <person name="Jetten M.S.M."/>
            <person name="Mascher T."/>
            <person name="Medema M.H."/>
            <person name="Devos D.P."/>
            <person name="Kaster A.-K."/>
            <person name="Ovreas L."/>
            <person name="Rohde M."/>
            <person name="Galperin M.Y."/>
            <person name="Jogler C."/>
        </authorList>
    </citation>
    <scope>NUCLEOTIDE SEQUENCE [LARGE SCALE GENOMIC DNA]</scope>
    <source>
        <strain evidence="6 7">I41</strain>
    </source>
</reference>
<dbReference type="InterPro" id="IPR032506">
    <property type="entry name" value="SGSH_C"/>
</dbReference>
<dbReference type="PANTHER" id="PTHR43108:SF6">
    <property type="entry name" value="N-SULPHOGLUCOSAMINE SULPHOHYDROLASE"/>
    <property type="match status" value="1"/>
</dbReference>
<evidence type="ECO:0000256" key="3">
    <source>
        <dbReference type="SAM" id="MobiDB-lite"/>
    </source>
</evidence>
<feature type="domain" description="N-sulphoglucosamine sulphohydrolase C-terminal" evidence="5">
    <location>
        <begin position="347"/>
        <end position="499"/>
    </location>
</feature>
<sequence length="545" mass="62244" precursor="true">MPLSKSRGPALLPLLGLLLISSVAIAAERPNILFIFSDDHAYQAVSAYGSGLNKTPNIDRLATEGVRFDRCYVTNSICGPSRACILTGKYSHKNGFCTNADVFDNRQTTFPQLLQQAGYQTAIIGKWHLVSEPVGFDHWEVLPGQGRYYSPQFDTAEGRVTEPGYVAEVITNKSLRWLQERDQQRPFLLMVQHKSPHREWSPSPKHVADRAGEKIPEPKTLFDDYSNRADAAKLATMRIADDMRLQEDLKVYEPDSDYGRIAGRGMNADEQAAWNAAFEKENQEFAAAKLEGEALVRWKYQRYMRDYLNTVQSVDDSVGELLDYLDQSGLAKNTVVVYASDQGFYLGEHGWFDKRFMYEQSLRTPFLVRWPNVAKAGSVDERIVSNVDFAQTFLEMAGVATPTDMQGSSLVPLLKGEDPADWRNAFYYHYYEGPPAVHTVAEHYGVTDGRYKLIHYHKLDQWELFDLVSDPDEMQSVYGQPDYAGHRQRLTDELKRLRSELDVTSDDPPQLDEAETQTRQRQRIENRQQRRQNRRLERQASKAST</sequence>
<dbReference type="InterPro" id="IPR002591">
    <property type="entry name" value="Phosphodiest/P_Trfase"/>
</dbReference>
<feature type="region of interest" description="Disordered" evidence="3">
    <location>
        <begin position="500"/>
        <end position="545"/>
    </location>
</feature>
<dbReference type="Pfam" id="PF16347">
    <property type="entry name" value="SGSH_C"/>
    <property type="match status" value="1"/>
</dbReference>
<dbReference type="KEGG" id="llh:I41_05490"/>
<dbReference type="Gene3D" id="3.40.720.10">
    <property type="entry name" value="Alkaline Phosphatase, subunit A"/>
    <property type="match status" value="1"/>
</dbReference>
<feature type="signal peptide" evidence="4">
    <location>
        <begin position="1"/>
        <end position="26"/>
    </location>
</feature>
<dbReference type="RefSeq" id="WP_145430618.1">
    <property type="nucleotide sequence ID" value="NZ_CP036339.1"/>
</dbReference>
<dbReference type="InterPro" id="IPR017850">
    <property type="entry name" value="Alkaline_phosphatase_core_sf"/>
</dbReference>
<dbReference type="InterPro" id="IPR024607">
    <property type="entry name" value="Sulfatase_CS"/>
</dbReference>
<feature type="compositionally biased region" description="Acidic residues" evidence="3">
    <location>
        <begin position="503"/>
        <end position="515"/>
    </location>
</feature>
<dbReference type="AlphaFoldDB" id="A0A517TSR5"/>
<dbReference type="SUPFAM" id="SSF53649">
    <property type="entry name" value="Alkaline phosphatase-like"/>
    <property type="match status" value="1"/>
</dbReference>
<dbReference type="OrthoDB" id="237120at2"/>
<dbReference type="EC" id="3.1.6.1" evidence="6"/>
<dbReference type="Pfam" id="PF01663">
    <property type="entry name" value="Phosphodiest"/>
    <property type="match status" value="1"/>
</dbReference>
<name>A0A517TSR5_9BACT</name>
<evidence type="ECO:0000256" key="4">
    <source>
        <dbReference type="SAM" id="SignalP"/>
    </source>
</evidence>
<dbReference type="EMBL" id="CP036339">
    <property type="protein sequence ID" value="QDT71392.1"/>
    <property type="molecule type" value="Genomic_DNA"/>
</dbReference>
<dbReference type="PROSITE" id="PS00149">
    <property type="entry name" value="SULFATASE_2"/>
    <property type="match status" value="1"/>
</dbReference>
<keyword evidence="4" id="KW-0732">Signal</keyword>
<evidence type="ECO:0000256" key="2">
    <source>
        <dbReference type="ARBA" id="ARBA00022801"/>
    </source>
</evidence>
<proteinExistence type="inferred from homology"/>
<dbReference type="PANTHER" id="PTHR43108">
    <property type="entry name" value="N-ACETYLGLUCOSAMINE-6-SULFATASE FAMILY MEMBER"/>
    <property type="match status" value="1"/>
</dbReference>
<dbReference type="CDD" id="cd16031">
    <property type="entry name" value="G6S_like"/>
    <property type="match status" value="1"/>
</dbReference>
<feature type="chain" id="PRO_5022109095" evidence="4">
    <location>
        <begin position="27"/>
        <end position="545"/>
    </location>
</feature>